<dbReference type="Proteomes" id="UP000652761">
    <property type="component" value="Unassembled WGS sequence"/>
</dbReference>
<comment type="caution">
    <text evidence="1">The sequence shown here is derived from an EMBL/GenBank/DDBJ whole genome shotgun (WGS) entry which is preliminary data.</text>
</comment>
<protein>
    <submittedName>
        <fullName evidence="1">Uncharacterized protein</fullName>
    </submittedName>
</protein>
<accession>A0A843X6S5</accession>
<dbReference type="AlphaFoldDB" id="A0A843X6S5"/>
<evidence type="ECO:0000313" key="1">
    <source>
        <dbReference type="EMBL" id="MQM14114.1"/>
    </source>
</evidence>
<keyword evidence="2" id="KW-1185">Reference proteome</keyword>
<evidence type="ECO:0000313" key="2">
    <source>
        <dbReference type="Proteomes" id="UP000652761"/>
    </source>
</evidence>
<proteinExistence type="predicted"/>
<reference evidence="1" key="1">
    <citation type="submission" date="2017-07" db="EMBL/GenBank/DDBJ databases">
        <title>Taro Niue Genome Assembly and Annotation.</title>
        <authorList>
            <person name="Atibalentja N."/>
            <person name="Keating K."/>
            <person name="Fields C.J."/>
        </authorList>
    </citation>
    <scope>NUCLEOTIDE SEQUENCE</scope>
    <source>
        <strain evidence="1">Niue_2</strain>
        <tissue evidence="1">Leaf</tissue>
    </source>
</reference>
<organism evidence="1 2">
    <name type="scientific">Colocasia esculenta</name>
    <name type="common">Wild taro</name>
    <name type="synonym">Arum esculentum</name>
    <dbReference type="NCBI Taxonomy" id="4460"/>
    <lineage>
        <taxon>Eukaryota</taxon>
        <taxon>Viridiplantae</taxon>
        <taxon>Streptophyta</taxon>
        <taxon>Embryophyta</taxon>
        <taxon>Tracheophyta</taxon>
        <taxon>Spermatophyta</taxon>
        <taxon>Magnoliopsida</taxon>
        <taxon>Liliopsida</taxon>
        <taxon>Araceae</taxon>
        <taxon>Aroideae</taxon>
        <taxon>Colocasieae</taxon>
        <taxon>Colocasia</taxon>
    </lineage>
</organism>
<dbReference type="EMBL" id="NMUH01005962">
    <property type="protein sequence ID" value="MQM14114.1"/>
    <property type="molecule type" value="Genomic_DNA"/>
</dbReference>
<gene>
    <name evidence="1" type="ORF">Taro_047044</name>
</gene>
<sequence>MAWLDYGHVWLRRDYGSPIMSVGLLEHGRSGHRRQNTIDQLIRRRMCILVGPYLMRPTVKNCITSSSVPLLFASYLIRLITGRGRMTMSARVLARLLRPMTGRGWIAMQRALPSQTWILRLGSTQREGRGRVECTTLRTACILPQCCPHMRVRSLLRHTRVHLLRRLSVV</sequence>
<name>A0A843X6S5_COLES</name>